<accession>A0AAU9NDH0</accession>
<name>A0AAU9NDH0_9ASTR</name>
<evidence type="ECO:0000313" key="3">
    <source>
        <dbReference type="Proteomes" id="UP001157418"/>
    </source>
</evidence>
<evidence type="ECO:0000313" key="2">
    <source>
        <dbReference type="EMBL" id="CAH1435495.1"/>
    </source>
</evidence>
<comment type="caution">
    <text evidence="2">The sequence shown here is derived from an EMBL/GenBank/DDBJ whole genome shotgun (WGS) entry which is preliminary data.</text>
</comment>
<sequence>MSEYVAFEIQAEIIKRLPVKSLLQFRSVSKPWKSLIDSSEFISGYRVHQTDRQRLLVWYKDPVDTNEKYVTFVDDEAFAQQEVAPAVPVLSKFLNDLKMVGSSQGLLCFYGYYQDPSHPRFEFATEMAVLWNPSIRKSICVTVPGESRWSKFVLGFGVCPITNDPTIVKITNVDTYFTTDDSSPMVEVFTLSKECDSIKILGFTKKDEAIMETQDDYGEPATVVVYEPSSKRFNDTGINGKHGALFVSLYMETLLLLDQLDFSVV</sequence>
<dbReference type="InterPro" id="IPR050796">
    <property type="entry name" value="SCF_F-box_component"/>
</dbReference>
<evidence type="ECO:0000259" key="1">
    <source>
        <dbReference type="SMART" id="SM00256"/>
    </source>
</evidence>
<dbReference type="AlphaFoldDB" id="A0AAU9NDH0"/>
<dbReference type="SUPFAM" id="SSF81383">
    <property type="entry name" value="F-box domain"/>
    <property type="match status" value="1"/>
</dbReference>
<proteinExistence type="predicted"/>
<dbReference type="EMBL" id="CAKMRJ010004445">
    <property type="protein sequence ID" value="CAH1435495.1"/>
    <property type="molecule type" value="Genomic_DNA"/>
</dbReference>
<dbReference type="CDD" id="cd22157">
    <property type="entry name" value="F-box_AtFBW1-like"/>
    <property type="match status" value="1"/>
</dbReference>
<dbReference type="Proteomes" id="UP001157418">
    <property type="component" value="Unassembled WGS sequence"/>
</dbReference>
<dbReference type="InterPro" id="IPR036047">
    <property type="entry name" value="F-box-like_dom_sf"/>
</dbReference>
<organism evidence="2 3">
    <name type="scientific">Lactuca virosa</name>
    <dbReference type="NCBI Taxonomy" id="75947"/>
    <lineage>
        <taxon>Eukaryota</taxon>
        <taxon>Viridiplantae</taxon>
        <taxon>Streptophyta</taxon>
        <taxon>Embryophyta</taxon>
        <taxon>Tracheophyta</taxon>
        <taxon>Spermatophyta</taxon>
        <taxon>Magnoliopsida</taxon>
        <taxon>eudicotyledons</taxon>
        <taxon>Gunneridae</taxon>
        <taxon>Pentapetalae</taxon>
        <taxon>asterids</taxon>
        <taxon>campanulids</taxon>
        <taxon>Asterales</taxon>
        <taxon>Asteraceae</taxon>
        <taxon>Cichorioideae</taxon>
        <taxon>Cichorieae</taxon>
        <taxon>Lactucinae</taxon>
        <taxon>Lactuca</taxon>
    </lineage>
</organism>
<dbReference type="InterPro" id="IPR001810">
    <property type="entry name" value="F-box_dom"/>
</dbReference>
<gene>
    <name evidence="2" type="ORF">LVIROSA_LOCUS21933</name>
</gene>
<feature type="domain" description="F-box" evidence="1">
    <location>
        <begin position="5"/>
        <end position="45"/>
    </location>
</feature>
<dbReference type="SMART" id="SM00256">
    <property type="entry name" value="FBOX"/>
    <property type="match status" value="1"/>
</dbReference>
<reference evidence="2 3" key="1">
    <citation type="submission" date="2022-01" db="EMBL/GenBank/DDBJ databases">
        <authorList>
            <person name="Xiong W."/>
            <person name="Schranz E."/>
        </authorList>
    </citation>
    <scope>NUCLEOTIDE SEQUENCE [LARGE SCALE GENOMIC DNA]</scope>
</reference>
<dbReference type="PANTHER" id="PTHR31672">
    <property type="entry name" value="BNACNNG10540D PROTEIN"/>
    <property type="match status" value="1"/>
</dbReference>
<dbReference type="Pfam" id="PF00646">
    <property type="entry name" value="F-box"/>
    <property type="match status" value="1"/>
</dbReference>
<dbReference type="PANTHER" id="PTHR31672:SF10">
    <property type="entry name" value="F-BOX DOMAIN-CONTAINING PROTEIN"/>
    <property type="match status" value="1"/>
</dbReference>
<keyword evidence="3" id="KW-1185">Reference proteome</keyword>
<protein>
    <recommendedName>
        <fullName evidence="1">F-box domain-containing protein</fullName>
    </recommendedName>
</protein>